<dbReference type="EMBL" id="FOUB01000131">
    <property type="protein sequence ID" value="SFN20011.1"/>
    <property type="molecule type" value="Genomic_DNA"/>
</dbReference>
<dbReference type="RefSeq" id="WP_177198236.1">
    <property type="nucleotide sequence ID" value="NZ_FOUB01000131.1"/>
</dbReference>
<dbReference type="Proteomes" id="UP000183287">
    <property type="component" value="Unassembled WGS sequence"/>
</dbReference>
<name>A0A1I4X1X6_9PROT</name>
<dbReference type="AlphaFoldDB" id="A0A1I4X1X6"/>
<reference evidence="2" key="1">
    <citation type="submission" date="2016-10" db="EMBL/GenBank/DDBJ databases">
        <authorList>
            <person name="Varghese N."/>
            <person name="Submissions S."/>
        </authorList>
    </citation>
    <scope>NUCLEOTIDE SEQUENCE [LARGE SCALE GENOMIC DNA]</scope>
    <source>
        <strain evidence="2">Nm44</strain>
    </source>
</reference>
<keyword evidence="2" id="KW-1185">Reference proteome</keyword>
<organism evidence="1 2">
    <name type="scientific">Nitrosomonas communis</name>
    <dbReference type="NCBI Taxonomy" id="44574"/>
    <lineage>
        <taxon>Bacteria</taxon>
        <taxon>Pseudomonadati</taxon>
        <taxon>Pseudomonadota</taxon>
        <taxon>Betaproteobacteria</taxon>
        <taxon>Nitrosomonadales</taxon>
        <taxon>Nitrosomonadaceae</taxon>
        <taxon>Nitrosomonas</taxon>
    </lineage>
</organism>
<protein>
    <submittedName>
        <fullName evidence="1">Uncharacterized protein</fullName>
    </submittedName>
</protein>
<sequence length="48" mass="5199">MAKGFLEPSVGQTLDYYRSDFGIGQLLDQGGNEATLTPAVLIPFPNQK</sequence>
<proteinExistence type="predicted"/>
<evidence type="ECO:0000313" key="1">
    <source>
        <dbReference type="EMBL" id="SFN20011.1"/>
    </source>
</evidence>
<evidence type="ECO:0000313" key="2">
    <source>
        <dbReference type="Proteomes" id="UP000183287"/>
    </source>
</evidence>
<dbReference type="STRING" id="44574.AAW31_08070"/>
<gene>
    <name evidence="1" type="ORF">SAMN05421863_11313</name>
</gene>
<accession>A0A1I4X1X6</accession>